<dbReference type="AlphaFoldDB" id="A0A5C3NDS1"/>
<evidence type="ECO:0000313" key="2">
    <source>
        <dbReference type="Proteomes" id="UP000305948"/>
    </source>
</evidence>
<gene>
    <name evidence="1" type="ORF">OE88DRAFT_1732439</name>
</gene>
<evidence type="ECO:0000313" key="1">
    <source>
        <dbReference type="EMBL" id="TFK55175.1"/>
    </source>
</evidence>
<protein>
    <recommendedName>
        <fullName evidence="3">Hypervirulence associated protein TUDOR domain-containing protein</fullName>
    </recommendedName>
</protein>
<accession>A0A5C3NDS1</accession>
<organism evidence="1 2">
    <name type="scientific">Heliocybe sulcata</name>
    <dbReference type="NCBI Taxonomy" id="5364"/>
    <lineage>
        <taxon>Eukaryota</taxon>
        <taxon>Fungi</taxon>
        <taxon>Dikarya</taxon>
        <taxon>Basidiomycota</taxon>
        <taxon>Agaricomycotina</taxon>
        <taxon>Agaricomycetes</taxon>
        <taxon>Gloeophyllales</taxon>
        <taxon>Gloeophyllaceae</taxon>
        <taxon>Heliocybe</taxon>
    </lineage>
</organism>
<dbReference type="OrthoDB" id="3237761at2759"/>
<sequence length="74" mass="8074">MHHTSQPEPIHTWVWAATSAMNNNNAFPNGTRVFFWDASGNVKYGTVMSTSRLGDGTQIAVIKIDGSGEQVQLP</sequence>
<reference evidence="1 2" key="1">
    <citation type="journal article" date="2019" name="Nat. Ecol. Evol.">
        <title>Megaphylogeny resolves global patterns of mushroom evolution.</title>
        <authorList>
            <person name="Varga T."/>
            <person name="Krizsan K."/>
            <person name="Foldi C."/>
            <person name="Dima B."/>
            <person name="Sanchez-Garcia M."/>
            <person name="Sanchez-Ramirez S."/>
            <person name="Szollosi G.J."/>
            <person name="Szarkandi J.G."/>
            <person name="Papp V."/>
            <person name="Albert L."/>
            <person name="Andreopoulos W."/>
            <person name="Angelini C."/>
            <person name="Antonin V."/>
            <person name="Barry K.W."/>
            <person name="Bougher N.L."/>
            <person name="Buchanan P."/>
            <person name="Buyck B."/>
            <person name="Bense V."/>
            <person name="Catcheside P."/>
            <person name="Chovatia M."/>
            <person name="Cooper J."/>
            <person name="Damon W."/>
            <person name="Desjardin D."/>
            <person name="Finy P."/>
            <person name="Geml J."/>
            <person name="Haridas S."/>
            <person name="Hughes K."/>
            <person name="Justo A."/>
            <person name="Karasinski D."/>
            <person name="Kautmanova I."/>
            <person name="Kiss B."/>
            <person name="Kocsube S."/>
            <person name="Kotiranta H."/>
            <person name="LaButti K.M."/>
            <person name="Lechner B.E."/>
            <person name="Liimatainen K."/>
            <person name="Lipzen A."/>
            <person name="Lukacs Z."/>
            <person name="Mihaltcheva S."/>
            <person name="Morgado L.N."/>
            <person name="Niskanen T."/>
            <person name="Noordeloos M.E."/>
            <person name="Ohm R.A."/>
            <person name="Ortiz-Santana B."/>
            <person name="Ovrebo C."/>
            <person name="Racz N."/>
            <person name="Riley R."/>
            <person name="Savchenko A."/>
            <person name="Shiryaev A."/>
            <person name="Soop K."/>
            <person name="Spirin V."/>
            <person name="Szebenyi C."/>
            <person name="Tomsovsky M."/>
            <person name="Tulloss R.E."/>
            <person name="Uehling J."/>
            <person name="Grigoriev I.V."/>
            <person name="Vagvolgyi C."/>
            <person name="Papp T."/>
            <person name="Martin F.M."/>
            <person name="Miettinen O."/>
            <person name="Hibbett D.S."/>
            <person name="Nagy L.G."/>
        </authorList>
    </citation>
    <scope>NUCLEOTIDE SEQUENCE [LARGE SCALE GENOMIC DNA]</scope>
    <source>
        <strain evidence="1 2">OMC1185</strain>
    </source>
</reference>
<proteinExistence type="predicted"/>
<evidence type="ECO:0008006" key="3">
    <source>
        <dbReference type="Google" id="ProtNLM"/>
    </source>
</evidence>
<dbReference type="EMBL" id="ML213505">
    <property type="protein sequence ID" value="TFK55175.1"/>
    <property type="molecule type" value="Genomic_DNA"/>
</dbReference>
<dbReference type="Proteomes" id="UP000305948">
    <property type="component" value="Unassembled WGS sequence"/>
</dbReference>
<name>A0A5C3NDS1_9AGAM</name>
<keyword evidence="2" id="KW-1185">Reference proteome</keyword>